<dbReference type="PANTHER" id="PTHR38045:SF1">
    <property type="entry name" value="HEPARINASE II_III-LIKE PROTEIN"/>
    <property type="match status" value="1"/>
</dbReference>
<dbReference type="PANTHER" id="PTHR38045">
    <property type="entry name" value="CHROMOSOME 1, WHOLE GENOME SHOTGUN SEQUENCE"/>
    <property type="match status" value="1"/>
</dbReference>
<evidence type="ECO:0000313" key="1">
    <source>
        <dbReference type="EMBL" id="MDQ0114145.1"/>
    </source>
</evidence>
<dbReference type="InterPro" id="IPR008929">
    <property type="entry name" value="Chondroitin_lyas"/>
</dbReference>
<gene>
    <name evidence="1" type="ORF">J2T15_003600</name>
</gene>
<organism evidence="1 2">
    <name type="scientific">Paenibacillus harenae</name>
    <dbReference type="NCBI Taxonomy" id="306543"/>
    <lineage>
        <taxon>Bacteria</taxon>
        <taxon>Bacillati</taxon>
        <taxon>Bacillota</taxon>
        <taxon>Bacilli</taxon>
        <taxon>Bacillales</taxon>
        <taxon>Paenibacillaceae</taxon>
        <taxon>Paenibacillus</taxon>
    </lineage>
</organism>
<dbReference type="Gene3D" id="1.50.10.100">
    <property type="entry name" value="Chondroitin AC/alginate lyase"/>
    <property type="match status" value="1"/>
</dbReference>
<dbReference type="SUPFAM" id="SSF48230">
    <property type="entry name" value="Chondroitin AC/alginate lyase"/>
    <property type="match status" value="1"/>
</dbReference>
<dbReference type="Proteomes" id="UP001229346">
    <property type="component" value="Unassembled WGS sequence"/>
</dbReference>
<dbReference type="RefSeq" id="WP_307205466.1">
    <property type="nucleotide sequence ID" value="NZ_JAUSSU010000007.1"/>
</dbReference>
<evidence type="ECO:0008006" key="3">
    <source>
        <dbReference type="Google" id="ProtNLM"/>
    </source>
</evidence>
<evidence type="ECO:0000313" key="2">
    <source>
        <dbReference type="Proteomes" id="UP001229346"/>
    </source>
</evidence>
<reference evidence="1 2" key="1">
    <citation type="submission" date="2023-07" db="EMBL/GenBank/DDBJ databases">
        <title>Sorghum-associated microbial communities from plants grown in Nebraska, USA.</title>
        <authorList>
            <person name="Schachtman D."/>
        </authorList>
    </citation>
    <scope>NUCLEOTIDE SEQUENCE [LARGE SCALE GENOMIC DNA]</scope>
    <source>
        <strain evidence="1 2">CC482</strain>
    </source>
</reference>
<name>A0ABT9U626_PAEHA</name>
<keyword evidence="2" id="KW-1185">Reference proteome</keyword>
<proteinExistence type="predicted"/>
<accession>A0ABT9U626</accession>
<dbReference type="EMBL" id="JAUSSU010000007">
    <property type="protein sequence ID" value="MDQ0114145.1"/>
    <property type="molecule type" value="Genomic_DNA"/>
</dbReference>
<sequence length="605" mass="68566">MISSIGTRESLQSWFEARRLAGSSIYFLDRRAIDWQRIANSPLHADMVKEVEEEGDRLLSEPIPELTQELYALFETTGNRLTYEVPYFTRRRWLTTFSLLHLLHPGNSEYKSALERILEAIMTEPTWCLPAHMKGQTIGRHIDLFAAETGFALCEILSMAGDRFPQALRDDMLEQVNRRLFIPYLTYGPYHWETADHNWAAVCAGSIGSAALLVERNNARLAEMIAKALGTMEHYLSGFGADGACLEGPGYWNYGFGYYVYFADLLLNATGGKANLLEHDKVREIALFQQRSYLSGNRPANFSDAMPNVSVHIGLSDYLAAYYEEVEHPPLAIRAAFTEDHCMRYAPALRNFIWFQPEAAREADWKPGCWYLPDAEWLISRTRSSEGSFGFAAKGGNNNEPHNHNDVGHFILLADHDPAFAADLGSGEYTAQYFGEGRYGYDCTGAQGHSIPIIGGRLQQTGIDSAAKVLEAHTSREEDRLELELEACYSEAAGLESFKRRFVWRKLARPILELTDVFRFKDGSLPVTETIVTRSRPALIEDGHIRLEGDRHNVTLGFEPGRYDVSIEEIGYRNHYGKEESYYRIHLAVKGETSNEPVYKLQFQF</sequence>
<comment type="caution">
    <text evidence="1">The sequence shown here is derived from an EMBL/GenBank/DDBJ whole genome shotgun (WGS) entry which is preliminary data.</text>
</comment>
<protein>
    <recommendedName>
        <fullName evidence="3">Heparinase</fullName>
    </recommendedName>
</protein>